<reference evidence="6" key="1">
    <citation type="submission" date="2021-09" db="EMBL/GenBank/DDBJ databases">
        <authorList>
            <consortium name="AG Swart"/>
            <person name="Singh M."/>
            <person name="Singh A."/>
            <person name="Seah K."/>
            <person name="Emmerich C."/>
        </authorList>
    </citation>
    <scope>NUCLEOTIDE SEQUENCE</scope>
    <source>
        <strain evidence="6">ATCC30299</strain>
    </source>
</reference>
<dbReference type="InterPro" id="IPR001680">
    <property type="entry name" value="WD40_rpt"/>
</dbReference>
<keyword evidence="4" id="KW-0175">Coiled coil</keyword>
<protein>
    <recommendedName>
        <fullName evidence="8">Ion transport domain-containing protein</fullName>
    </recommendedName>
</protein>
<evidence type="ECO:0000313" key="7">
    <source>
        <dbReference type="Proteomes" id="UP001162131"/>
    </source>
</evidence>
<evidence type="ECO:0000256" key="1">
    <source>
        <dbReference type="ARBA" id="ARBA00022574"/>
    </source>
</evidence>
<sequence length="1176" mass="135807">MSELEIPLLIPQASTKSIGNAIETEGLQQITMPEATEQIQSMISEKLSKIHTLLDDPREIKVTADEKALVILSEKVLIVIDRTTGERKSKSLQIENPQHLELIKSQNLVVINDKSSSKIYIYQLWNFEQIKILDCHKSNVSGIFITPDDKYLFSLIEDDEVIRWNINNFGKFDDFASEHYENATSSFDSSLIAFTYKNKLAVYSIEAISMQNEKEFDGIITQIKFAASNDIIVVAIKQYLRLINTKTLEFVQGIFPETVVTCISTYPHDDIIIAGHKTGEISLLDYKNNRPAIKMAVCNTAISKIFLSNNGQEIFTMQNDDKRKLTYTQFPQLDLWKKFERRKVFGFTPSGKLIFKFKDQLLTSDISFDYIQEVYNAEGISNVLFTRYGKIIVSCFFQIHVIYNGEDKYMDDKDMEEPICMKINQEGSLLFTGGKQKIKVWDLEQMMLQKDWKGHEEQVSCLILAQNDLKLISGSHDNTVKIWDHKNHMQTGLLKGHTSCINDLKLAEDKNLLISSSSDKTIRVWNWPLETLICTLNATADVVGIHVIKNCKFLMSASADGRISFWSMKSYTLVFYNQVQDRVKKFCVSDDDRYMAYYLGNEDSFLIGNPLVSENVTVSGPYHDYYEYLLYLKKIMALKDIPEHNPMMDQWVILPHLLTAPHFYALVNLHSYLKRSLESEFKVVESSFGETSLSIALSNKHRECRNIIIKAMIKNYKGNPFSLSSLTKECFIDLNNEGFRFLVKLYDLIYRRCNGFNLPKECSSKIVTPIFYHSNEIVPYLNNFFIDSNEKGSEKQIFFMHCIVPFNTQTGSQESIDFLKSVIESPNSDIFRTKFVQAMLNDKWKMVKFYCYSQGLLYLLYLLSLMFYIEFFIGNGAFLAVTFVLSILLSFYEIYQAVTEPMDYIEDLWNYIDASRALLIIAYAIMIWADADYDSSSTVLLLGSFLSFLRGITYFRLFTPTRYMITLLKEVFKDMLSFLVLLYYSTLSFAFIFKIIDSSNLDGSLTGYIAQSYLLDLGNYDTNTFGVAESIIFFIATMINPIIMMNLLISIIGDTHDRVQEGLEVADNKELAEMILEMETLLFWNRNVKTNIYLQTCMEDVIVEGQNWYGKVREIKLVLKQIKDAQSKGYEQISEDSKSVKDKISESEKRLIQENKQLQQQMDEMKREIVNLIKNR</sequence>
<evidence type="ECO:0000256" key="2">
    <source>
        <dbReference type="ARBA" id="ARBA00022737"/>
    </source>
</evidence>
<feature type="transmembrane region" description="Helical" evidence="5">
    <location>
        <begin position="875"/>
        <end position="896"/>
    </location>
</feature>
<evidence type="ECO:0000256" key="5">
    <source>
        <dbReference type="SAM" id="Phobius"/>
    </source>
</evidence>
<feature type="transmembrane region" description="Helical" evidence="5">
    <location>
        <begin position="1031"/>
        <end position="1052"/>
    </location>
</feature>
<feature type="transmembrane region" description="Helical" evidence="5">
    <location>
        <begin position="651"/>
        <end position="673"/>
    </location>
</feature>
<organism evidence="6 7">
    <name type="scientific">Blepharisma stoltei</name>
    <dbReference type="NCBI Taxonomy" id="1481888"/>
    <lineage>
        <taxon>Eukaryota</taxon>
        <taxon>Sar</taxon>
        <taxon>Alveolata</taxon>
        <taxon>Ciliophora</taxon>
        <taxon>Postciliodesmatophora</taxon>
        <taxon>Heterotrichea</taxon>
        <taxon>Heterotrichida</taxon>
        <taxon>Blepharismidae</taxon>
        <taxon>Blepharisma</taxon>
    </lineage>
</organism>
<feature type="transmembrane region" description="Helical" evidence="5">
    <location>
        <begin position="976"/>
        <end position="996"/>
    </location>
</feature>
<dbReference type="Pfam" id="PF00400">
    <property type="entry name" value="WD40"/>
    <property type="match status" value="2"/>
</dbReference>
<feature type="repeat" description="WD" evidence="3">
    <location>
        <begin position="452"/>
        <end position="484"/>
    </location>
</feature>
<keyword evidence="5" id="KW-1133">Transmembrane helix</keyword>
<keyword evidence="5" id="KW-0472">Membrane</keyword>
<feature type="repeat" description="WD" evidence="3">
    <location>
        <begin position="494"/>
        <end position="526"/>
    </location>
</feature>
<keyword evidence="2" id="KW-0677">Repeat</keyword>
<accession>A0AAU9J435</accession>
<dbReference type="Proteomes" id="UP001162131">
    <property type="component" value="Unassembled WGS sequence"/>
</dbReference>
<dbReference type="PROSITE" id="PS50082">
    <property type="entry name" value="WD_REPEATS_2"/>
    <property type="match status" value="3"/>
</dbReference>
<dbReference type="PANTHER" id="PTHR19848:SF8">
    <property type="entry name" value="F-BOX AND WD REPEAT DOMAIN CONTAINING 7"/>
    <property type="match status" value="1"/>
</dbReference>
<dbReference type="InterPro" id="IPR015943">
    <property type="entry name" value="WD40/YVTN_repeat-like_dom_sf"/>
</dbReference>
<evidence type="ECO:0000256" key="3">
    <source>
        <dbReference type="PROSITE-ProRule" id="PRU00221"/>
    </source>
</evidence>
<evidence type="ECO:0008006" key="8">
    <source>
        <dbReference type="Google" id="ProtNLM"/>
    </source>
</evidence>
<keyword evidence="7" id="KW-1185">Reference proteome</keyword>
<feature type="transmembrane region" description="Helical" evidence="5">
    <location>
        <begin position="849"/>
        <end position="869"/>
    </location>
</feature>
<dbReference type="EMBL" id="CAJZBQ010000013">
    <property type="protein sequence ID" value="CAG9315429.1"/>
    <property type="molecule type" value="Genomic_DNA"/>
</dbReference>
<proteinExistence type="predicted"/>
<dbReference type="PRINTS" id="PR00320">
    <property type="entry name" value="GPROTEINBRPT"/>
</dbReference>
<feature type="transmembrane region" description="Helical" evidence="5">
    <location>
        <begin position="935"/>
        <end position="955"/>
    </location>
</feature>
<keyword evidence="1 3" id="KW-0853">WD repeat</keyword>
<feature type="coiled-coil region" evidence="4">
    <location>
        <begin position="1130"/>
        <end position="1175"/>
    </location>
</feature>
<dbReference type="PANTHER" id="PTHR19848">
    <property type="entry name" value="WD40 REPEAT PROTEIN"/>
    <property type="match status" value="1"/>
</dbReference>
<dbReference type="AlphaFoldDB" id="A0AAU9J435"/>
<comment type="caution">
    <text evidence="6">The sequence shown here is derived from an EMBL/GenBank/DDBJ whole genome shotgun (WGS) entry which is preliminary data.</text>
</comment>
<gene>
    <name evidence="6" type="ORF">BSTOLATCC_MIC13199</name>
</gene>
<feature type="transmembrane region" description="Helical" evidence="5">
    <location>
        <begin position="908"/>
        <end position="929"/>
    </location>
</feature>
<dbReference type="SUPFAM" id="SSF50978">
    <property type="entry name" value="WD40 repeat-like"/>
    <property type="match status" value="2"/>
</dbReference>
<dbReference type="InterPro" id="IPR036322">
    <property type="entry name" value="WD40_repeat_dom_sf"/>
</dbReference>
<feature type="repeat" description="WD" evidence="3">
    <location>
        <begin position="133"/>
        <end position="168"/>
    </location>
</feature>
<dbReference type="PROSITE" id="PS50294">
    <property type="entry name" value="WD_REPEATS_REGION"/>
    <property type="match status" value="2"/>
</dbReference>
<dbReference type="SMART" id="SM00320">
    <property type="entry name" value="WD40"/>
    <property type="match status" value="6"/>
</dbReference>
<dbReference type="InterPro" id="IPR020472">
    <property type="entry name" value="WD40_PAC1"/>
</dbReference>
<keyword evidence="5" id="KW-0812">Transmembrane</keyword>
<evidence type="ECO:0000256" key="4">
    <source>
        <dbReference type="SAM" id="Coils"/>
    </source>
</evidence>
<evidence type="ECO:0000313" key="6">
    <source>
        <dbReference type="EMBL" id="CAG9315429.1"/>
    </source>
</evidence>
<name>A0AAU9J435_9CILI</name>
<dbReference type="Gene3D" id="2.130.10.10">
    <property type="entry name" value="YVTN repeat-like/Quinoprotein amine dehydrogenase"/>
    <property type="match status" value="3"/>
</dbReference>